<evidence type="ECO:0000313" key="2">
    <source>
        <dbReference type="EMBL" id="EEY53412.1"/>
    </source>
</evidence>
<dbReference type="KEGG" id="pif:PITG_07064"/>
<protein>
    <recommendedName>
        <fullName evidence="1">AB hydrolase-1 domain-containing protein</fullName>
    </recommendedName>
</protein>
<dbReference type="RefSeq" id="XP_002905030.1">
    <property type="nucleotide sequence ID" value="XM_002904984.1"/>
</dbReference>
<dbReference type="GeneID" id="9464027"/>
<dbReference type="InParanoid" id="D0N763"/>
<evidence type="ECO:0000313" key="3">
    <source>
        <dbReference type="Proteomes" id="UP000006643"/>
    </source>
</evidence>
<dbReference type="Proteomes" id="UP000006643">
    <property type="component" value="Unassembled WGS sequence"/>
</dbReference>
<dbReference type="HOGENOM" id="CLU_063575_0_0_1"/>
<dbReference type="VEuPathDB" id="FungiDB:PITG_07064"/>
<keyword evidence="3" id="KW-1185">Reference proteome</keyword>
<name>D0N763_PHYIT</name>
<dbReference type="InterPro" id="IPR000073">
    <property type="entry name" value="AB_hydrolase_1"/>
</dbReference>
<dbReference type="Gene3D" id="3.40.50.1820">
    <property type="entry name" value="alpha/beta hydrolase"/>
    <property type="match status" value="1"/>
</dbReference>
<reference evidence="3" key="1">
    <citation type="journal article" date="2009" name="Nature">
        <title>Genome sequence and analysis of the Irish potato famine pathogen Phytophthora infestans.</title>
        <authorList>
            <consortium name="The Broad Institute Genome Sequencing Platform"/>
            <person name="Haas B.J."/>
            <person name="Kamoun S."/>
            <person name="Zody M.C."/>
            <person name="Jiang R.H."/>
            <person name="Handsaker R.E."/>
            <person name="Cano L.M."/>
            <person name="Grabherr M."/>
            <person name="Kodira C.D."/>
            <person name="Raffaele S."/>
            <person name="Torto-Alalibo T."/>
            <person name="Bozkurt T.O."/>
            <person name="Ah-Fong A.M."/>
            <person name="Alvarado L."/>
            <person name="Anderson V.L."/>
            <person name="Armstrong M.R."/>
            <person name="Avrova A."/>
            <person name="Baxter L."/>
            <person name="Beynon J."/>
            <person name="Boevink P.C."/>
            <person name="Bollmann S.R."/>
            <person name="Bos J.I."/>
            <person name="Bulone V."/>
            <person name="Cai G."/>
            <person name="Cakir C."/>
            <person name="Carrington J.C."/>
            <person name="Chawner M."/>
            <person name="Conti L."/>
            <person name="Costanzo S."/>
            <person name="Ewan R."/>
            <person name="Fahlgren N."/>
            <person name="Fischbach M.A."/>
            <person name="Fugelstad J."/>
            <person name="Gilroy E.M."/>
            <person name="Gnerre S."/>
            <person name="Green P.J."/>
            <person name="Grenville-Briggs L.J."/>
            <person name="Griffith J."/>
            <person name="Grunwald N.J."/>
            <person name="Horn K."/>
            <person name="Horner N.R."/>
            <person name="Hu C.H."/>
            <person name="Huitema E."/>
            <person name="Jeong D.H."/>
            <person name="Jones A.M."/>
            <person name="Jones J.D."/>
            <person name="Jones R.W."/>
            <person name="Karlsson E.K."/>
            <person name="Kunjeti S.G."/>
            <person name="Lamour K."/>
            <person name="Liu Z."/>
            <person name="Ma L."/>
            <person name="Maclean D."/>
            <person name="Chibucos M.C."/>
            <person name="McDonald H."/>
            <person name="McWalters J."/>
            <person name="Meijer H.J."/>
            <person name="Morgan W."/>
            <person name="Morris P.F."/>
            <person name="Munro C.A."/>
            <person name="O'Neill K."/>
            <person name="Ospina-Giraldo M."/>
            <person name="Pinzon A."/>
            <person name="Pritchard L."/>
            <person name="Ramsahoye B."/>
            <person name="Ren Q."/>
            <person name="Restrepo S."/>
            <person name="Roy S."/>
            <person name="Sadanandom A."/>
            <person name="Savidor A."/>
            <person name="Schornack S."/>
            <person name="Schwartz D.C."/>
            <person name="Schumann U.D."/>
            <person name="Schwessinger B."/>
            <person name="Seyer L."/>
            <person name="Sharpe T."/>
            <person name="Silvar C."/>
            <person name="Song J."/>
            <person name="Studholme D.J."/>
            <person name="Sykes S."/>
            <person name="Thines M."/>
            <person name="van de Vondervoort P.J."/>
            <person name="Phuntumart V."/>
            <person name="Wawra S."/>
            <person name="Weide R."/>
            <person name="Win J."/>
            <person name="Young C."/>
            <person name="Zhou S."/>
            <person name="Fry W."/>
            <person name="Meyers B.C."/>
            <person name="van West P."/>
            <person name="Ristaino J."/>
            <person name="Govers F."/>
            <person name="Birch P.R."/>
            <person name="Whisson S.C."/>
            <person name="Judelson H.S."/>
            <person name="Nusbaum C."/>
        </authorList>
    </citation>
    <scope>NUCLEOTIDE SEQUENCE [LARGE SCALE GENOMIC DNA]</scope>
    <source>
        <strain evidence="3">T30-4</strain>
    </source>
</reference>
<dbReference type="AlphaFoldDB" id="D0N763"/>
<evidence type="ECO:0000259" key="1">
    <source>
        <dbReference type="Pfam" id="PF12697"/>
    </source>
</evidence>
<dbReference type="Pfam" id="PF12697">
    <property type="entry name" value="Abhydrolase_6"/>
    <property type="match status" value="1"/>
</dbReference>
<feature type="domain" description="AB hydrolase-1" evidence="1">
    <location>
        <begin position="7"/>
        <end position="267"/>
    </location>
</feature>
<gene>
    <name evidence="2" type="ORF">PITG_07064</name>
</gene>
<dbReference type="OMA" id="CFSSWDR"/>
<dbReference type="OrthoDB" id="94039at2759"/>
<dbReference type="STRING" id="403677.D0N763"/>
<dbReference type="SUPFAM" id="SSF53474">
    <property type="entry name" value="alpha/beta-Hydrolases"/>
    <property type="match status" value="1"/>
</dbReference>
<sequence length="284" mass="31041">MAASPVLLFAHGAGFCKEIWAPIVHHLQQLVPRQHEAALEFVSVDLSFHGSYRDNSVVAQVDDNGPHVTHPANNTIVLASVALLHKARQFRGAGRPVIGIGHSMGAAALWKGEISSPGTFDALVFFEPIYGPPTPMGPNRPYIFMADITLKRKWKCCFSSWDRESLACWMQGAIVPDETDADAVVLACHPTVEASIYCGGRLWLSEEEQAKTKCPTTFHSGSTTKMYRQEIFEDIASCHPEIFKTHAPMVGRSHLMVLEDPEGCAKAIVADLETLGCFNAAAKL</sequence>
<dbReference type="InterPro" id="IPR029058">
    <property type="entry name" value="AB_hydrolase_fold"/>
</dbReference>
<accession>D0N763</accession>
<proteinExistence type="predicted"/>
<dbReference type="EMBL" id="DS028127">
    <property type="protein sequence ID" value="EEY53412.1"/>
    <property type="molecule type" value="Genomic_DNA"/>
</dbReference>
<organism evidence="2 3">
    <name type="scientific">Phytophthora infestans (strain T30-4)</name>
    <name type="common">Potato late blight agent</name>
    <dbReference type="NCBI Taxonomy" id="403677"/>
    <lineage>
        <taxon>Eukaryota</taxon>
        <taxon>Sar</taxon>
        <taxon>Stramenopiles</taxon>
        <taxon>Oomycota</taxon>
        <taxon>Peronosporomycetes</taxon>
        <taxon>Peronosporales</taxon>
        <taxon>Peronosporaceae</taxon>
        <taxon>Phytophthora</taxon>
    </lineage>
</organism>
<dbReference type="eggNOG" id="ENOG502T2QX">
    <property type="taxonomic scope" value="Eukaryota"/>
</dbReference>